<evidence type="ECO:0000256" key="1">
    <source>
        <dbReference type="ARBA" id="ARBA00007789"/>
    </source>
</evidence>
<dbReference type="PANTHER" id="PTHR30137">
    <property type="entry name" value="LUCIFERASE-LIKE MONOOXYGENASE"/>
    <property type="match status" value="1"/>
</dbReference>
<dbReference type="GO" id="GO:0016705">
    <property type="term" value="F:oxidoreductase activity, acting on paired donors, with incorporation or reduction of molecular oxygen"/>
    <property type="evidence" value="ECO:0007669"/>
    <property type="project" value="InterPro"/>
</dbReference>
<dbReference type="Proteomes" id="UP000436284">
    <property type="component" value="Unassembled WGS sequence"/>
</dbReference>
<dbReference type="EMBL" id="WUUK01000004">
    <property type="protein sequence ID" value="MXQ51823.1"/>
    <property type="molecule type" value="Genomic_DNA"/>
</dbReference>
<dbReference type="Gene3D" id="3.20.20.30">
    <property type="entry name" value="Luciferase-like domain"/>
    <property type="match status" value="1"/>
</dbReference>
<evidence type="ECO:0000259" key="2">
    <source>
        <dbReference type="Pfam" id="PF00296"/>
    </source>
</evidence>
<dbReference type="Pfam" id="PF00296">
    <property type="entry name" value="Bac_luciferase"/>
    <property type="match status" value="1"/>
</dbReference>
<comment type="similarity">
    <text evidence="1">To bacterial alkanal monooxygenase alpha and beta chains.</text>
</comment>
<keyword evidence="3" id="KW-0560">Oxidoreductase</keyword>
<dbReference type="PANTHER" id="PTHR30137:SF19">
    <property type="entry name" value="LUCIFERASE-LIKE MONOOXYGENASE"/>
    <property type="match status" value="1"/>
</dbReference>
<dbReference type="OrthoDB" id="9780518at2"/>
<keyword evidence="4" id="KW-1185">Reference proteome</keyword>
<dbReference type="AlphaFoldDB" id="A0A6N8U276"/>
<comment type="caution">
    <text evidence="3">The sequence shown here is derived from an EMBL/GenBank/DDBJ whole genome shotgun (WGS) entry which is preliminary data.</text>
</comment>
<accession>A0A6N8U276</accession>
<name>A0A6N8U276_9STAP</name>
<dbReference type="NCBIfam" id="TIGR03558">
    <property type="entry name" value="oxido_grp_1"/>
    <property type="match status" value="1"/>
</dbReference>
<dbReference type="RefSeq" id="WP_160657080.1">
    <property type="nucleotide sequence ID" value="NZ_JBHRWU010000001.1"/>
</dbReference>
<dbReference type="InterPro" id="IPR036661">
    <property type="entry name" value="Luciferase-like_sf"/>
</dbReference>
<proteinExistence type="predicted"/>
<dbReference type="CDD" id="cd00347">
    <property type="entry name" value="Flavin_utilizing_monoxygenases"/>
    <property type="match status" value="1"/>
</dbReference>
<protein>
    <submittedName>
        <fullName evidence="3">MsnO8 family LLM class oxidoreductase</fullName>
        <ecNumber evidence="3">1.-.-.-</ecNumber>
    </submittedName>
</protein>
<dbReference type="InterPro" id="IPR050766">
    <property type="entry name" value="Bact_Lucif_Oxidored"/>
</dbReference>
<gene>
    <name evidence="3" type="ORF">GQ671_11155</name>
</gene>
<feature type="domain" description="Luciferase-like" evidence="2">
    <location>
        <begin position="1"/>
        <end position="294"/>
    </location>
</feature>
<dbReference type="InterPro" id="IPR019949">
    <property type="entry name" value="CmoO-like"/>
</dbReference>
<organism evidence="3 4">
    <name type="scientific">Salinicoccus hispanicus</name>
    <dbReference type="NCBI Taxonomy" id="157225"/>
    <lineage>
        <taxon>Bacteria</taxon>
        <taxon>Bacillati</taxon>
        <taxon>Bacillota</taxon>
        <taxon>Bacilli</taxon>
        <taxon>Bacillales</taxon>
        <taxon>Staphylococcaceae</taxon>
        <taxon>Salinicoccus</taxon>
    </lineage>
</organism>
<dbReference type="SUPFAM" id="SSF51679">
    <property type="entry name" value="Bacterial luciferase-like"/>
    <property type="match status" value="1"/>
</dbReference>
<dbReference type="GO" id="GO:0005829">
    <property type="term" value="C:cytosol"/>
    <property type="evidence" value="ECO:0007669"/>
    <property type="project" value="TreeGrafter"/>
</dbReference>
<evidence type="ECO:0000313" key="4">
    <source>
        <dbReference type="Proteomes" id="UP000436284"/>
    </source>
</evidence>
<dbReference type="InterPro" id="IPR011251">
    <property type="entry name" value="Luciferase-like_dom"/>
</dbReference>
<sequence length="325" mass="35825">MKLSILDQAPVAEGQTPKEALEASMKLAQTGDAHGYTRFWVAEHHAWSNLASSSPEVFLGYIGARTNRIRIGSGAVLLPYYKPYKVAENFNLLATLFGDRVDIGIGRAPGGSAEASEALSDGFLQQVFKMPDLVDELIGYVEDTDVHVSAHPVPPYRPELWMLGTSRKSAAFAAEKGLLYCFGQFMSDEDGVEILNAYREHYIPRHGDSHPYSIMGVSVVCAETTEAAHDIALSWLIWQVQQSHGNNGAIPSIEAAKAYQLTPDDEQKIANMRKKMIIGNPLEVADALRAMQNRTGADEFMIITITFSPEDKQKSYQYVAQALNE</sequence>
<dbReference type="EC" id="1.-.-.-" evidence="3"/>
<evidence type="ECO:0000313" key="3">
    <source>
        <dbReference type="EMBL" id="MXQ51823.1"/>
    </source>
</evidence>
<reference evidence="3 4" key="1">
    <citation type="submission" date="2019-12" db="EMBL/GenBank/DDBJ databases">
        <title>Salinicoccus cyprini sp. nov., isolated from gastro-intestinal tract of mirror carp, Cyprinus carpio var. specularis, collected from Gobind Sagar Reservoir, Himachal Pradesh, India.</title>
        <authorList>
            <person name="Talwar C."/>
            <person name="Singh A.K."/>
            <person name="Lal R."/>
            <person name="Negi R.K."/>
        </authorList>
    </citation>
    <scope>NUCLEOTIDE SEQUENCE [LARGE SCALE GENOMIC DNA]</scope>
    <source>
        <strain evidence="3 4">J-82</strain>
    </source>
</reference>